<keyword evidence="4" id="KW-0677">Repeat</keyword>
<gene>
    <name evidence="11" type="ORF">GBAR_LOCUS6725</name>
</gene>
<feature type="region of interest" description="Disordered" evidence="9">
    <location>
        <begin position="25"/>
        <end position="156"/>
    </location>
</feature>
<evidence type="ECO:0000313" key="11">
    <source>
        <dbReference type="EMBL" id="CAI8010175.1"/>
    </source>
</evidence>
<evidence type="ECO:0000256" key="1">
    <source>
        <dbReference type="ARBA" id="ARBA00004202"/>
    </source>
</evidence>
<evidence type="ECO:0000256" key="2">
    <source>
        <dbReference type="ARBA" id="ARBA00022448"/>
    </source>
</evidence>
<dbReference type="CDD" id="cd03216">
    <property type="entry name" value="ABC_Carb_Monos_I"/>
    <property type="match status" value="1"/>
</dbReference>
<name>A0AA35REU7_GEOBA</name>
<dbReference type="InterPro" id="IPR050107">
    <property type="entry name" value="ABC_carbohydrate_import_ATPase"/>
</dbReference>
<comment type="caution">
    <text evidence="11">The sequence shown here is derived from an EMBL/GenBank/DDBJ whole genome shotgun (WGS) entry which is preliminary data.</text>
</comment>
<evidence type="ECO:0000256" key="7">
    <source>
        <dbReference type="ARBA" id="ARBA00022967"/>
    </source>
</evidence>
<organism evidence="11 12">
    <name type="scientific">Geodia barretti</name>
    <name type="common">Barrett's horny sponge</name>
    <dbReference type="NCBI Taxonomy" id="519541"/>
    <lineage>
        <taxon>Eukaryota</taxon>
        <taxon>Metazoa</taxon>
        <taxon>Porifera</taxon>
        <taxon>Demospongiae</taxon>
        <taxon>Heteroscleromorpha</taxon>
        <taxon>Tetractinellida</taxon>
        <taxon>Astrophorina</taxon>
        <taxon>Geodiidae</taxon>
        <taxon>Geodia</taxon>
    </lineage>
</organism>
<keyword evidence="3" id="KW-1003">Cell membrane</keyword>
<dbReference type="PROSITE" id="PS50893">
    <property type="entry name" value="ABC_TRANSPORTER_2"/>
    <property type="match status" value="2"/>
</dbReference>
<proteinExistence type="predicted"/>
<dbReference type="PANTHER" id="PTHR43790:SF4">
    <property type="entry name" value="GUANOSINE IMPORT ATP-BINDING PROTEIN NUPO"/>
    <property type="match status" value="1"/>
</dbReference>
<evidence type="ECO:0000256" key="8">
    <source>
        <dbReference type="ARBA" id="ARBA00023136"/>
    </source>
</evidence>
<keyword evidence="12" id="KW-1185">Reference proteome</keyword>
<keyword evidence="2" id="KW-0813">Transport</keyword>
<accession>A0AA35REU7</accession>
<dbReference type="SMART" id="SM00382">
    <property type="entry name" value="AAA"/>
    <property type="match status" value="2"/>
</dbReference>
<evidence type="ECO:0000256" key="9">
    <source>
        <dbReference type="SAM" id="MobiDB-lite"/>
    </source>
</evidence>
<keyword evidence="6 11" id="KW-0067">ATP-binding</keyword>
<dbReference type="FunFam" id="3.40.50.300:FF:000127">
    <property type="entry name" value="Ribose import ATP-binding protein RbsA"/>
    <property type="match status" value="1"/>
</dbReference>
<protein>
    <submittedName>
        <fullName evidence="11">Guanosine import ATP-binding protein NupO</fullName>
    </submittedName>
</protein>
<keyword evidence="8" id="KW-0472">Membrane</keyword>
<dbReference type="SUPFAM" id="SSF52540">
    <property type="entry name" value="P-loop containing nucleoside triphosphate hydrolases"/>
    <property type="match status" value="2"/>
</dbReference>
<feature type="domain" description="ABC transporter" evidence="10">
    <location>
        <begin position="411"/>
        <end position="659"/>
    </location>
</feature>
<reference evidence="11" key="1">
    <citation type="submission" date="2023-03" db="EMBL/GenBank/DDBJ databases">
        <authorList>
            <person name="Steffen K."/>
            <person name="Cardenas P."/>
        </authorList>
    </citation>
    <scope>NUCLEOTIDE SEQUENCE</scope>
</reference>
<keyword evidence="7" id="KW-1278">Translocase</keyword>
<comment type="subcellular location">
    <subcellularLocation>
        <location evidence="1">Cell membrane</location>
        <topology evidence="1">Peripheral membrane protein</topology>
    </subcellularLocation>
</comment>
<evidence type="ECO:0000256" key="5">
    <source>
        <dbReference type="ARBA" id="ARBA00022741"/>
    </source>
</evidence>
<dbReference type="InterPro" id="IPR003439">
    <property type="entry name" value="ABC_transporter-like_ATP-bd"/>
</dbReference>
<feature type="domain" description="ABC transporter" evidence="10">
    <location>
        <begin position="159"/>
        <end position="394"/>
    </location>
</feature>
<sequence>MAGTTPAAWSDPVKGSELAIVAVRPRRGRGVRRGRRHRAGRAAGRRGRRQAVDRRGLQPEPPAPGVGADLHAQARRRRGLRRLQDRDGRHLGARLQEPGAGRGRRRLGAGRAQPGTDQRRDGRAGGGRARRHRRRRDGDSRLHGDQLLPLAPQDRPPAVTLRGINKRFGTVQANRDVSLEVAAGAIHGIVGENGAGKSTLMSILYGFYRADSGTVEVEGRPVAIASPRDAIAAGIGMVHQHFMLVEPLTVLENVLLGAEGAARLQRGLRRARDTLNHLARDYGLEVDVDAPVGDLPVGIQQRVEILKALYRGAETLILDEPTGVLTPQEADELFRILAALKQQGRTMILITHKLREIMAVTDRVTVMRRGEVIAHVDTAATSQEHLAELMVGRTVLLRVEKSPATPGELMLQGDHLDYTDAAGVRRVRDVSLSVRRGEIVGIAGVAGNGQSELMALLAGIEQPDAGTVTVNGRPVCDARDAADARRMRHAGLGHVPEDRQRMGLVGSFAANESSILGYHDDRAYNGAILMHRRDIIASSRRQMNEFDVRPPDPLLRSSAFSGGNQQKIIVARELDRDPDVLLIGQPTRGLDIGAIEFIHRRLILLRDRGMAILLVSVELDEIIALSDRVLVMFDGAVAGEVAGADATEQTIGSLMAGVGAAA</sequence>
<dbReference type="InterPro" id="IPR017871">
    <property type="entry name" value="ABC_transporter-like_CS"/>
</dbReference>
<evidence type="ECO:0000259" key="10">
    <source>
        <dbReference type="PROSITE" id="PS50893"/>
    </source>
</evidence>
<feature type="compositionally biased region" description="Basic residues" evidence="9">
    <location>
        <begin position="25"/>
        <end position="49"/>
    </location>
</feature>
<evidence type="ECO:0000256" key="3">
    <source>
        <dbReference type="ARBA" id="ARBA00022475"/>
    </source>
</evidence>
<keyword evidence="5" id="KW-0547">Nucleotide-binding</keyword>
<dbReference type="EMBL" id="CASHTH010001011">
    <property type="protein sequence ID" value="CAI8010175.1"/>
    <property type="molecule type" value="Genomic_DNA"/>
</dbReference>
<dbReference type="PANTHER" id="PTHR43790">
    <property type="entry name" value="CARBOHYDRATE TRANSPORT ATP-BINDING PROTEIN MG119-RELATED"/>
    <property type="match status" value="1"/>
</dbReference>
<dbReference type="CDD" id="cd03215">
    <property type="entry name" value="ABC_Carb_Monos_II"/>
    <property type="match status" value="1"/>
</dbReference>
<dbReference type="AlphaFoldDB" id="A0AA35REU7"/>
<evidence type="ECO:0000313" key="12">
    <source>
        <dbReference type="Proteomes" id="UP001174909"/>
    </source>
</evidence>
<dbReference type="GO" id="GO:0005524">
    <property type="term" value="F:ATP binding"/>
    <property type="evidence" value="ECO:0007669"/>
    <property type="project" value="UniProtKB-KW"/>
</dbReference>
<dbReference type="Pfam" id="PF00005">
    <property type="entry name" value="ABC_tran"/>
    <property type="match status" value="2"/>
</dbReference>
<evidence type="ECO:0000256" key="6">
    <source>
        <dbReference type="ARBA" id="ARBA00022840"/>
    </source>
</evidence>
<dbReference type="GO" id="GO:0016887">
    <property type="term" value="F:ATP hydrolysis activity"/>
    <property type="evidence" value="ECO:0007669"/>
    <property type="project" value="InterPro"/>
</dbReference>
<dbReference type="InterPro" id="IPR027417">
    <property type="entry name" value="P-loop_NTPase"/>
</dbReference>
<dbReference type="GO" id="GO:0005886">
    <property type="term" value="C:plasma membrane"/>
    <property type="evidence" value="ECO:0007669"/>
    <property type="project" value="UniProtKB-SubCell"/>
</dbReference>
<dbReference type="Gene3D" id="3.40.50.300">
    <property type="entry name" value="P-loop containing nucleotide triphosphate hydrolases"/>
    <property type="match status" value="2"/>
</dbReference>
<dbReference type="PROSITE" id="PS00211">
    <property type="entry name" value="ABC_TRANSPORTER_1"/>
    <property type="match status" value="1"/>
</dbReference>
<dbReference type="InterPro" id="IPR003593">
    <property type="entry name" value="AAA+_ATPase"/>
</dbReference>
<dbReference type="Proteomes" id="UP001174909">
    <property type="component" value="Unassembled WGS sequence"/>
</dbReference>
<evidence type="ECO:0000256" key="4">
    <source>
        <dbReference type="ARBA" id="ARBA00022737"/>
    </source>
</evidence>